<accession>A0A4S2MVS6</accession>
<dbReference type="OrthoDB" id="4772757at2759"/>
<feature type="region of interest" description="Disordered" evidence="1">
    <location>
        <begin position="109"/>
        <end position="160"/>
    </location>
</feature>
<name>A0A4S2MVS6_9PEZI</name>
<proteinExistence type="predicted"/>
<gene>
    <name evidence="2" type="ORF">EX30DRAFT_49943</name>
</gene>
<dbReference type="Proteomes" id="UP000298138">
    <property type="component" value="Unassembled WGS sequence"/>
</dbReference>
<dbReference type="SUPFAM" id="SSF81383">
    <property type="entry name" value="F-box domain"/>
    <property type="match status" value="1"/>
</dbReference>
<reference evidence="2 3" key="1">
    <citation type="submission" date="2019-04" db="EMBL/GenBank/DDBJ databases">
        <title>Comparative genomics and transcriptomics to analyze fruiting body development in filamentous ascomycetes.</title>
        <authorList>
            <consortium name="DOE Joint Genome Institute"/>
            <person name="Lutkenhaus R."/>
            <person name="Traeger S."/>
            <person name="Breuer J."/>
            <person name="Kuo A."/>
            <person name="Lipzen A."/>
            <person name="Pangilinan J."/>
            <person name="Dilworth D."/>
            <person name="Sandor L."/>
            <person name="Poggeler S."/>
            <person name="Barry K."/>
            <person name="Grigoriev I.V."/>
            <person name="Nowrousian M."/>
        </authorList>
    </citation>
    <scope>NUCLEOTIDE SEQUENCE [LARGE SCALE GENOMIC DNA]</scope>
    <source>
        <strain evidence="2 3">CBS 389.68</strain>
    </source>
</reference>
<sequence>MSNLPGLSDLPIEVLYHIARSLPLTAVCHLLRASRFFNKVFCDEFYRLAATSKSSHYYLAKYIRLKKGNENALRHFIDNWPGKAALSVSMRTKLLTATRRGGTLWERTVGPAAPRPRGRCQRPGLRRCTPGRCTSQQRSVGPVVTRPRGRRQRQSREVRHPALRSGIFRPFGCFSTSYVLPHDVQVSSAARTHVLGFVGRNRFESREPARLRTPFHRD</sequence>
<dbReference type="CDD" id="cd09917">
    <property type="entry name" value="F-box_SF"/>
    <property type="match status" value="1"/>
</dbReference>
<evidence type="ECO:0000256" key="1">
    <source>
        <dbReference type="SAM" id="MobiDB-lite"/>
    </source>
</evidence>
<keyword evidence="3" id="KW-1185">Reference proteome</keyword>
<dbReference type="InParanoid" id="A0A4S2MVS6"/>
<dbReference type="InterPro" id="IPR036047">
    <property type="entry name" value="F-box-like_dom_sf"/>
</dbReference>
<evidence type="ECO:0000313" key="2">
    <source>
        <dbReference type="EMBL" id="TGZ80732.1"/>
    </source>
</evidence>
<dbReference type="EMBL" id="ML220123">
    <property type="protein sequence ID" value="TGZ80732.1"/>
    <property type="molecule type" value="Genomic_DNA"/>
</dbReference>
<protein>
    <submittedName>
        <fullName evidence="2">Uncharacterized protein</fullName>
    </submittedName>
</protein>
<evidence type="ECO:0000313" key="3">
    <source>
        <dbReference type="Proteomes" id="UP000298138"/>
    </source>
</evidence>
<dbReference type="AlphaFoldDB" id="A0A4S2MVS6"/>
<organism evidence="2 3">
    <name type="scientific">Ascodesmis nigricans</name>
    <dbReference type="NCBI Taxonomy" id="341454"/>
    <lineage>
        <taxon>Eukaryota</taxon>
        <taxon>Fungi</taxon>
        <taxon>Dikarya</taxon>
        <taxon>Ascomycota</taxon>
        <taxon>Pezizomycotina</taxon>
        <taxon>Pezizomycetes</taxon>
        <taxon>Pezizales</taxon>
        <taxon>Ascodesmidaceae</taxon>
        <taxon>Ascodesmis</taxon>
    </lineage>
</organism>